<dbReference type="PANTHER" id="PTHR12526">
    <property type="entry name" value="GLYCOSYLTRANSFERASE"/>
    <property type="match status" value="1"/>
</dbReference>
<dbReference type="OMA" id="KVERWIP"/>
<feature type="non-terminal residue" evidence="2">
    <location>
        <position position="2861"/>
    </location>
</feature>
<feature type="transmembrane region" description="Helical" evidence="1">
    <location>
        <begin position="967"/>
        <end position="985"/>
    </location>
</feature>
<sequence length="2861" mass="323283">MARLAEALVAMGKKFFLHIRQKKKSPDNLQLRVANYFQKFTNSRSSLALENYERTKPSSFRVFLGSFERPLSSPQLQLFTENDMIILDPGKENVMPALGQVAQNRRKSRQIFGRIDLHNLSNSPTKEIISENNVLPFLDQVLAVFSRYFEDAEGYNNKFTGILLAGYDLLPTPILHELASFFVRSGLDVYIETEGPKYLADPSILATESISGLVLRNGLIKPNGERQDYFDMEALQSTVKSFMTQSCLRSFTVLAWETVDDSVTISNAVFKRTFNWCNFHSVILWAAGRAAVLEASIDVVCTEPMSAFNWLKEPRVMELHDSWKSNKRVQYSNRRQSATNQLNSMLPSLQAIQNDCFCKHDRIAAVSLASNSASKKLEWSALKHVTSNNLLSTASWSDAYDGIGCYPLGSRVSSENFQEIVFSQRNLRKLELLDAISPTELRRYGVVFGNFLADHLVSSDSTIFGAPSIKELIGEVSGTLKSTLDDRIDGIRVYLGLHSGFQCSSEKQFWAVYETSYPNTTDIYISKNVYDLMGTLLHTFLSSRGLKRSQCFTVERVFARWNSNLSPHEIPPRVVQDIEHLSPEDCLLLYQEVSFALISHNDAFLGGIKSTLTEKLIDVPTWNQLKHINTVGYLSGDIAVNELLKSRLHWHCQCNRSHPSLESSILLFREVEEKLSAALKHRNSFDLEVIVHALRNLLHDSSLSAIGDLFVLSVFCVMRKIAFEEIYMEVTDRNPLFNDQPDQAAAFSELFALGSRCEAYFDVSPSKFGKLLSKRFNAHYSIAENQPPMFEDSQTGLKSSYVEAEIDVDPNYKQSEMPAYQRFTFLSVFAIPALIDILMLTTTGHGLYLSGDRFMTYEEKHSATTALFISLLLSGAFGTWITCCGTYYLASMAFSAMNYFVITRLIGGFAFTLIVGLVGFIVFACVSSPYAGCIFFLYLIALTAYFSLLAALANYQLPGSPFLSGRAVIILCIPVLFISPITTIFMTSHDIIVYLTVIYIFIALLIAGVRWTGSRWTTWYQKVDLINDNELRNWYISKRMERNQEIEKISEPALLSLARQALLQEISVEQRKNIFSSKTKDPFVARLVKSYTSTDVLMDWYCRVYGVPKSIRFSSAWNIQTKVALSSLKKSQLGIRFHNAFLHWRQASDEIGCTLLYFIVALLDKWVSLIDGGQLVGLSNSDINMTMPVGFSLAYYLIGAVLLDFNAHKLNQVAAKNMEEIIPTDSYIAHADHIKREHRRRLYWKTLAHYLMWHVFGLAVTTTLLWVFFSTPQVAKTPDDLTKQPPYSGLLWFQYTKIFAGPRALKPLLVGVFVGLPTGFILDNTLPHFVYSTIIALGSATWTVAILCLFAARIVGGPKDKTAPTKPDVVYHSYSGPGSSTSLSQAELESLHQRLSELSEKQRLFVAPDSEFGCHVNLTIEQWNHMKLSELAERAFPESQGLLRLASKLFKEQLLTVELVYAGYFSEMDNPVKAVSCVENGVERVMVSFDPSSVKRSQVPLQDFYLDIAELLVQVAAEHYMGYNTHDSILLQRLWMFDSFIGTASVDSTIVNRYLKAIRYDGDINGLTNSLRKELLRHICLGIDCDLDWEDIPQTLRQSLLSRCLGFSSSFTDEEASYLNHKFKRTSGLDCESLIARHNYTSFMVATLLNHVTALADEGHTIAHQCPNLLPGSGSEPCSMVADLLNHTSIPQYSLYDKILHYSETIYHFIGSMCKFFSIAFVADPEYQRELNCALSGTNKIIAPAAKYIDLIIWMWAKTIQNFLLPVFLFHGRKKVETVWKNIQGMEISIKRQRIIIRNLDGIYTGFTHPRDEDTFRMFQYRGDHRSEPTNNSDLRYINVYSKTMSLLRRVELDHGNTINDYVYEYPELAAPGKFSRRSPIMPMTRRGIAGHDAFQDVSYNSKGQIDSGSYIKDGNIVRFKYHYQRVDRYGGALLRAEFVLPHLSCTVSWCAPPRRKPERLEAWIPHYQVTEATFVVGADVWESKYFYDHKFHPTILTTLNGQRIDTPALIFYDHLDVLKKPEYVSFLDDNPLFGFRSIKANPISRWLGFSTHRYPVSTSQSRSWLWKAWKENPAFDGVIVRWLDDRLLRQDPILRPYWRKRNLGQLEAAEEYLDRNRDTIMASVDLDNSISGWTPLATKINDLYSFGQGGDACSRTRSNALEQESDETALHVIAVDTGTWPNEGGGVSACRTDVVNNLRTIKWHMVAESANDFGIPKSQIERNIHSLKIIPLWGLDLLTPIHGLFANRLDSEIEHDPTHITLLDIQRNFVPILAALVAGARAIEFSKGDIEQGTRALINLNLYFKDSRHWSAVWGSDVVKSAWRRLWLNQTTPNTRPSSQWLKTEHPTLGQLDQGLELWSRYLFIFSIAIPEKMPAIFQASHHSVSAAYGIICKLKRGCTLQIWDHAISWRETNLYLSSALCGLAPYSRSSLLGLMRMASVLTLHHADTILPCADFFNPNWEVEIGTCQGKIEHRAKFMRKIDPVVNGITHMERFSPVPDIKTQIPTVTMLSHVWYAKDIKTALLAADIIVNKWGFKDYRLEIYGGLDKSPSYTTGCQEIIAMKSLHHNVALCGEANPISVLERTWVFLNTSVSEGLPLALGEAALTGAPVVCTDVGASLRVLTDPDDGSCYSSVVAPNDPMAIARAQIKLLALLEEWSPYADIQSATADTLGASLPESLTPEDVIHITKRMYEQSEARRQLGMRSRKIVQKSFSGDRYLREHEQMLWIGKARRDMSLPASTRPLFHMTVPAATAVSSLPATVIQPPVRSLQSGLERGMDSLSVTLKSTQNEDCLSSLGHDNTSTVLTSILSEIPQLEKAVLSEQMWVKKSEDVIKVVDVHELRRNPRNVGSSRAMETVI</sequence>
<keyword evidence="1" id="KW-0472">Membrane</keyword>
<dbReference type="SUPFAM" id="SSF53756">
    <property type="entry name" value="UDP-Glycosyltransferase/glycogen phosphorylase"/>
    <property type="match status" value="1"/>
</dbReference>
<accession>A0A3E2H133</accession>
<keyword evidence="1" id="KW-0812">Transmembrane</keyword>
<comment type="caution">
    <text evidence="2">The sequence shown here is derived from an EMBL/GenBank/DDBJ whole genome shotgun (WGS) entry which is preliminary data.</text>
</comment>
<reference evidence="2 3" key="1">
    <citation type="submission" date="2018-05" db="EMBL/GenBank/DDBJ databases">
        <title>Draft genome sequence of Scytalidium lignicola DSM 105466, a ubiquitous saprotrophic fungus.</title>
        <authorList>
            <person name="Buettner E."/>
            <person name="Gebauer A.M."/>
            <person name="Hofrichter M."/>
            <person name="Liers C."/>
            <person name="Kellner H."/>
        </authorList>
    </citation>
    <scope>NUCLEOTIDE SEQUENCE [LARGE SCALE GENOMIC DNA]</scope>
    <source>
        <strain evidence="2 3">DSM 105466</strain>
    </source>
</reference>
<feature type="transmembrane region" description="Helical" evidence="1">
    <location>
        <begin position="929"/>
        <end position="955"/>
    </location>
</feature>
<dbReference type="STRING" id="5539.A0A3E2H133"/>
<keyword evidence="1" id="KW-1133">Transmembrane helix</keyword>
<dbReference type="OrthoDB" id="2582433at2759"/>
<dbReference type="PANTHER" id="PTHR12526:SF630">
    <property type="entry name" value="GLYCOSYLTRANSFERASE"/>
    <property type="match status" value="1"/>
</dbReference>
<feature type="transmembrane region" description="Helical" evidence="1">
    <location>
        <begin position="823"/>
        <end position="847"/>
    </location>
</feature>
<feature type="transmembrane region" description="Helical" evidence="1">
    <location>
        <begin position="867"/>
        <end position="889"/>
    </location>
</feature>
<feature type="transmembrane region" description="Helical" evidence="1">
    <location>
        <begin position="1189"/>
        <end position="1207"/>
    </location>
</feature>
<protein>
    <submittedName>
        <fullName evidence="2">Uncharacterized protein</fullName>
    </submittedName>
</protein>
<proteinExistence type="predicted"/>
<evidence type="ECO:0000313" key="3">
    <source>
        <dbReference type="Proteomes" id="UP000258309"/>
    </source>
</evidence>
<dbReference type="Pfam" id="PF13692">
    <property type="entry name" value="Glyco_trans_1_4"/>
    <property type="match status" value="1"/>
</dbReference>
<feature type="transmembrane region" description="Helical" evidence="1">
    <location>
        <begin position="1247"/>
        <end position="1269"/>
    </location>
</feature>
<feature type="transmembrane region" description="Helical" evidence="1">
    <location>
        <begin position="701"/>
        <end position="718"/>
    </location>
</feature>
<feature type="transmembrane region" description="Helical" evidence="1">
    <location>
        <begin position="991"/>
        <end position="1012"/>
    </location>
</feature>
<dbReference type="Proteomes" id="UP000258309">
    <property type="component" value="Unassembled WGS sequence"/>
</dbReference>
<feature type="transmembrane region" description="Helical" evidence="1">
    <location>
        <begin position="1304"/>
        <end position="1322"/>
    </location>
</feature>
<organism evidence="2 3">
    <name type="scientific">Scytalidium lignicola</name>
    <name type="common">Hyphomycete</name>
    <dbReference type="NCBI Taxonomy" id="5539"/>
    <lineage>
        <taxon>Eukaryota</taxon>
        <taxon>Fungi</taxon>
        <taxon>Dikarya</taxon>
        <taxon>Ascomycota</taxon>
        <taxon>Pezizomycotina</taxon>
        <taxon>Leotiomycetes</taxon>
        <taxon>Leotiomycetes incertae sedis</taxon>
        <taxon>Scytalidium</taxon>
    </lineage>
</organism>
<feature type="transmembrane region" description="Helical" evidence="1">
    <location>
        <begin position="1329"/>
        <end position="1352"/>
    </location>
</feature>
<feature type="transmembrane region" description="Helical" evidence="1">
    <location>
        <begin position="901"/>
        <end position="923"/>
    </location>
</feature>
<dbReference type="EMBL" id="NCSJ02000223">
    <property type="protein sequence ID" value="RFU27099.1"/>
    <property type="molecule type" value="Genomic_DNA"/>
</dbReference>
<evidence type="ECO:0000256" key="1">
    <source>
        <dbReference type="SAM" id="Phobius"/>
    </source>
</evidence>
<feature type="transmembrane region" description="Helical" evidence="1">
    <location>
        <begin position="1151"/>
        <end position="1169"/>
    </location>
</feature>
<dbReference type="Gene3D" id="3.40.50.2000">
    <property type="entry name" value="Glycogen Phosphorylase B"/>
    <property type="match status" value="1"/>
</dbReference>
<evidence type="ECO:0000313" key="2">
    <source>
        <dbReference type="EMBL" id="RFU27099.1"/>
    </source>
</evidence>
<name>A0A3E2H133_SCYLI</name>
<keyword evidence="3" id="KW-1185">Reference proteome</keyword>
<feature type="non-terminal residue" evidence="2">
    <location>
        <position position="1"/>
    </location>
</feature>
<gene>
    <name evidence="2" type="ORF">B7463_g9236</name>
</gene>